<evidence type="ECO:0000313" key="2">
    <source>
        <dbReference type="Proteomes" id="UP000295252"/>
    </source>
</evidence>
<dbReference type="Proteomes" id="UP000295252">
    <property type="component" value="Chromosome I"/>
</dbReference>
<name>A0A068V1J2_COFCA</name>
<gene>
    <name evidence="1" type="ORF">GSCOC_T00040894001</name>
</gene>
<sequence>MLNMKVADLIDSSRNWRESLIEVLFPNQIAHKILTIYIPQPGGEDHMIWEFEKSGAHSVRLSFGPYYSSKPECVIILII</sequence>
<proteinExistence type="predicted"/>
<dbReference type="InParanoid" id="A0A068V1J2"/>
<reference evidence="2" key="1">
    <citation type="journal article" date="2014" name="Science">
        <title>The coffee genome provides insight into the convergent evolution of caffeine biosynthesis.</title>
        <authorList>
            <person name="Denoeud F."/>
            <person name="Carretero-Paulet L."/>
            <person name="Dereeper A."/>
            <person name="Droc G."/>
            <person name="Guyot R."/>
            <person name="Pietrella M."/>
            <person name="Zheng C."/>
            <person name="Alberti A."/>
            <person name="Anthony F."/>
            <person name="Aprea G."/>
            <person name="Aury J.M."/>
            <person name="Bento P."/>
            <person name="Bernard M."/>
            <person name="Bocs S."/>
            <person name="Campa C."/>
            <person name="Cenci A."/>
            <person name="Combes M.C."/>
            <person name="Crouzillat D."/>
            <person name="Da Silva C."/>
            <person name="Daddiego L."/>
            <person name="De Bellis F."/>
            <person name="Dussert S."/>
            <person name="Garsmeur O."/>
            <person name="Gayraud T."/>
            <person name="Guignon V."/>
            <person name="Jahn K."/>
            <person name="Jamilloux V."/>
            <person name="Joet T."/>
            <person name="Labadie K."/>
            <person name="Lan T."/>
            <person name="Leclercq J."/>
            <person name="Lepelley M."/>
            <person name="Leroy T."/>
            <person name="Li L.T."/>
            <person name="Librado P."/>
            <person name="Lopez L."/>
            <person name="Munoz A."/>
            <person name="Noel B."/>
            <person name="Pallavicini A."/>
            <person name="Perrotta G."/>
            <person name="Poncet V."/>
            <person name="Pot D."/>
            <person name="Priyono X."/>
            <person name="Rigoreau M."/>
            <person name="Rouard M."/>
            <person name="Rozas J."/>
            <person name="Tranchant-Dubreuil C."/>
            <person name="VanBuren R."/>
            <person name="Zhang Q."/>
            <person name="Andrade A.C."/>
            <person name="Argout X."/>
            <person name="Bertrand B."/>
            <person name="de Kochko A."/>
            <person name="Graziosi G."/>
            <person name="Henry R.J."/>
            <person name="Jayarama X."/>
            <person name="Ming R."/>
            <person name="Nagai C."/>
            <person name="Rounsley S."/>
            <person name="Sankoff D."/>
            <person name="Giuliano G."/>
            <person name="Albert V.A."/>
            <person name="Wincker P."/>
            <person name="Lashermes P."/>
        </authorList>
    </citation>
    <scope>NUCLEOTIDE SEQUENCE [LARGE SCALE GENOMIC DNA]</scope>
    <source>
        <strain evidence="2">cv. DH200-94</strain>
    </source>
</reference>
<keyword evidence="2" id="KW-1185">Reference proteome</keyword>
<dbReference type="EMBL" id="HG739169">
    <property type="protein sequence ID" value="CDP14437.1"/>
    <property type="molecule type" value="Genomic_DNA"/>
</dbReference>
<protein>
    <submittedName>
        <fullName evidence="1">Uncharacterized protein</fullName>
    </submittedName>
</protein>
<organism evidence="1 2">
    <name type="scientific">Coffea canephora</name>
    <name type="common">Robusta coffee</name>
    <dbReference type="NCBI Taxonomy" id="49390"/>
    <lineage>
        <taxon>Eukaryota</taxon>
        <taxon>Viridiplantae</taxon>
        <taxon>Streptophyta</taxon>
        <taxon>Embryophyta</taxon>
        <taxon>Tracheophyta</taxon>
        <taxon>Spermatophyta</taxon>
        <taxon>Magnoliopsida</taxon>
        <taxon>eudicotyledons</taxon>
        <taxon>Gunneridae</taxon>
        <taxon>Pentapetalae</taxon>
        <taxon>asterids</taxon>
        <taxon>lamiids</taxon>
        <taxon>Gentianales</taxon>
        <taxon>Rubiaceae</taxon>
        <taxon>Ixoroideae</taxon>
        <taxon>Gardenieae complex</taxon>
        <taxon>Bertiereae - Coffeeae clade</taxon>
        <taxon>Coffeeae</taxon>
        <taxon>Coffea</taxon>
    </lineage>
</organism>
<dbReference type="Gramene" id="CDP14437">
    <property type="protein sequence ID" value="CDP14437"/>
    <property type="gene ID" value="GSCOC_T00040894001"/>
</dbReference>
<accession>A0A068V1J2</accession>
<dbReference type="AlphaFoldDB" id="A0A068V1J2"/>
<evidence type="ECO:0000313" key="1">
    <source>
        <dbReference type="EMBL" id="CDP14437.1"/>
    </source>
</evidence>